<feature type="binding site" description="covalent" evidence="8">
    <location>
        <position position="41"/>
    </location>
    <ligand>
        <name>heme c</name>
        <dbReference type="ChEBI" id="CHEBI:61717"/>
        <label>1</label>
    </ligand>
</feature>
<gene>
    <name evidence="11" type="ordered locus">MXAN_5801</name>
</gene>
<evidence type="ECO:0000313" key="12">
    <source>
        <dbReference type="Proteomes" id="UP000002402"/>
    </source>
</evidence>
<organism evidence="11 12">
    <name type="scientific">Myxococcus xanthus (strain DK1622)</name>
    <dbReference type="NCBI Taxonomy" id="246197"/>
    <lineage>
        <taxon>Bacteria</taxon>
        <taxon>Pseudomonadati</taxon>
        <taxon>Myxococcota</taxon>
        <taxon>Myxococcia</taxon>
        <taxon>Myxococcales</taxon>
        <taxon>Cystobacterineae</taxon>
        <taxon>Myxococcaceae</taxon>
        <taxon>Myxococcus</taxon>
    </lineage>
</organism>
<dbReference type="InterPro" id="IPR004852">
    <property type="entry name" value="Di-haem_cyt_c_peroxidsae"/>
</dbReference>
<comment type="cofactor">
    <cofactor evidence="8">
        <name>heme</name>
        <dbReference type="ChEBI" id="CHEBI:30413"/>
    </cofactor>
    <text evidence="8">Binds 2 heme groups.</text>
</comment>
<evidence type="ECO:0000313" key="11">
    <source>
        <dbReference type="EMBL" id="ABF86108.1"/>
    </source>
</evidence>
<dbReference type="KEGG" id="mxa:MXAN_5801"/>
<keyword evidence="3 9" id="KW-0479">Metal-binding</keyword>
<evidence type="ECO:0000256" key="4">
    <source>
        <dbReference type="ARBA" id="ARBA00022729"/>
    </source>
</evidence>
<keyword evidence="6" id="KW-0560">Oxidoreductase</keyword>
<dbReference type="PROSITE" id="PS51007">
    <property type="entry name" value="CYTC"/>
    <property type="match status" value="1"/>
</dbReference>
<sequence>MDSGAEPQPSPPDEKAWASLGAALFIDTSLSADGKVACATCHPPDAAFTDGKPVSRGVFDRTGTRNVPSLWGLASAREFFWDGRRASLETLMFDPLTTAEEHGMEGEEAVISSVQARYSAEFERLFPGRGATRETVSRVLAAYVRQQVPPPSPFEQFLSGDAQALRPEQRRGFALFTGRAGCARCHPPEGGAFTDGSYHAGEISAALIAKQAGAARELALLDPGARRAAVSARAEVAALGRYVVTLRASDLGRFRTPSLRNVAVTAPYMRDGSVPTLIQAVERELYYRLPEGLQVGDMTPSERSDIVAFLHSLTSPAASTGIGR</sequence>
<dbReference type="InterPro" id="IPR036909">
    <property type="entry name" value="Cyt_c-like_dom_sf"/>
</dbReference>
<dbReference type="Gene3D" id="1.10.760.10">
    <property type="entry name" value="Cytochrome c-like domain"/>
    <property type="match status" value="2"/>
</dbReference>
<feature type="binding site" description="axial binding residue" evidence="9">
    <location>
        <position position="42"/>
    </location>
    <ligand>
        <name>heme c</name>
        <dbReference type="ChEBI" id="CHEBI:61717"/>
        <label>1</label>
    </ligand>
    <ligandPart>
        <name>Fe</name>
        <dbReference type="ChEBI" id="CHEBI:18248"/>
    </ligandPart>
</feature>
<dbReference type="GO" id="GO:0020037">
    <property type="term" value="F:heme binding"/>
    <property type="evidence" value="ECO:0007669"/>
    <property type="project" value="InterPro"/>
</dbReference>
<evidence type="ECO:0000256" key="1">
    <source>
        <dbReference type="ARBA" id="ARBA00004418"/>
    </source>
</evidence>
<dbReference type="HOGENOM" id="CLU_034652_3_1_7"/>
<evidence type="ECO:0000256" key="5">
    <source>
        <dbReference type="ARBA" id="ARBA00022764"/>
    </source>
</evidence>
<dbReference type="AlphaFoldDB" id="Q1D085"/>
<evidence type="ECO:0000259" key="10">
    <source>
        <dbReference type="PROSITE" id="PS51007"/>
    </source>
</evidence>
<keyword evidence="12" id="KW-1185">Reference proteome</keyword>
<feature type="binding site" description="axial binding residue" evidence="9">
    <location>
        <position position="186"/>
    </location>
    <ligand>
        <name>heme c</name>
        <dbReference type="ChEBI" id="CHEBI:61717"/>
        <label>2</label>
    </ligand>
    <ligandPart>
        <name>Fe</name>
        <dbReference type="ChEBI" id="CHEBI:18248"/>
    </ligandPart>
</feature>
<dbReference type="InterPro" id="IPR051395">
    <property type="entry name" value="Cytochrome_c_Peroxidase/MauG"/>
</dbReference>
<feature type="binding site" description="covalent" evidence="8">
    <location>
        <position position="185"/>
    </location>
    <ligand>
        <name>heme c</name>
        <dbReference type="ChEBI" id="CHEBI:61717"/>
        <label>2</label>
    </ligand>
</feature>
<dbReference type="Proteomes" id="UP000002402">
    <property type="component" value="Chromosome"/>
</dbReference>
<dbReference type="Pfam" id="PF03150">
    <property type="entry name" value="CCP_MauG"/>
    <property type="match status" value="1"/>
</dbReference>
<dbReference type="GO" id="GO:0009055">
    <property type="term" value="F:electron transfer activity"/>
    <property type="evidence" value="ECO:0007669"/>
    <property type="project" value="InterPro"/>
</dbReference>
<dbReference type="STRING" id="246197.MXAN_5801"/>
<protein>
    <submittedName>
        <fullName evidence="11">Di-haem cytochrome-c peroxidase</fullName>
    </submittedName>
</protein>
<dbReference type="PANTHER" id="PTHR30600">
    <property type="entry name" value="CYTOCHROME C PEROXIDASE-RELATED"/>
    <property type="match status" value="1"/>
</dbReference>
<name>Q1D085_MYXXD</name>
<keyword evidence="5" id="KW-0574">Periplasm</keyword>
<dbReference type="EnsemblBacteria" id="ABF86108">
    <property type="protein sequence ID" value="ABF86108"/>
    <property type="gene ID" value="MXAN_5801"/>
</dbReference>
<evidence type="ECO:0000256" key="8">
    <source>
        <dbReference type="PIRSR" id="PIRSR000294-1"/>
    </source>
</evidence>
<dbReference type="EMBL" id="CP000113">
    <property type="protein sequence ID" value="ABF86108.1"/>
    <property type="molecule type" value="Genomic_DNA"/>
</dbReference>
<dbReference type="GO" id="GO:0046872">
    <property type="term" value="F:metal ion binding"/>
    <property type="evidence" value="ECO:0007669"/>
    <property type="project" value="UniProtKB-KW"/>
</dbReference>
<evidence type="ECO:0000256" key="7">
    <source>
        <dbReference type="ARBA" id="ARBA00023004"/>
    </source>
</evidence>
<keyword evidence="11" id="KW-0575">Peroxidase</keyword>
<evidence type="ECO:0000256" key="2">
    <source>
        <dbReference type="ARBA" id="ARBA00022617"/>
    </source>
</evidence>
<reference evidence="11 12" key="1">
    <citation type="journal article" date="2006" name="Proc. Natl. Acad. Sci. U.S.A.">
        <title>Evolution of sensory complexity recorded in a myxobacterial genome.</title>
        <authorList>
            <person name="Goldman B.S."/>
            <person name="Nierman W.C."/>
            <person name="Kaiser D."/>
            <person name="Slater S.C."/>
            <person name="Durkin A.S."/>
            <person name="Eisen J.A."/>
            <person name="Ronning C.M."/>
            <person name="Barbazuk W.B."/>
            <person name="Blanchard M."/>
            <person name="Field C."/>
            <person name="Halling C."/>
            <person name="Hinkle G."/>
            <person name="Iartchuk O."/>
            <person name="Kim H.S."/>
            <person name="Mackenzie C."/>
            <person name="Madupu R."/>
            <person name="Miller N."/>
            <person name="Shvartsbeyn A."/>
            <person name="Sullivan S.A."/>
            <person name="Vaudin M."/>
            <person name="Wiegand R."/>
            <person name="Kaplan H.B."/>
        </authorList>
    </citation>
    <scope>NUCLEOTIDE SEQUENCE [LARGE SCALE GENOMIC DNA]</scope>
    <source>
        <strain evidence="12">DK1622</strain>
    </source>
</reference>
<dbReference type="InterPro" id="IPR009056">
    <property type="entry name" value="Cyt_c-like_dom"/>
</dbReference>
<dbReference type="GO" id="GO:0042597">
    <property type="term" value="C:periplasmic space"/>
    <property type="evidence" value="ECO:0007669"/>
    <property type="project" value="UniProtKB-SubCell"/>
</dbReference>
<dbReference type="eggNOG" id="COG1858">
    <property type="taxonomic scope" value="Bacteria"/>
</dbReference>
<dbReference type="GO" id="GO:0004130">
    <property type="term" value="F:cytochrome-c peroxidase activity"/>
    <property type="evidence" value="ECO:0007669"/>
    <property type="project" value="TreeGrafter"/>
</dbReference>
<evidence type="ECO:0000256" key="6">
    <source>
        <dbReference type="ARBA" id="ARBA00023002"/>
    </source>
</evidence>
<feature type="binding site" description="covalent" evidence="8">
    <location>
        <position position="38"/>
    </location>
    <ligand>
        <name>heme c</name>
        <dbReference type="ChEBI" id="CHEBI:61717"/>
        <label>1</label>
    </ligand>
</feature>
<comment type="PTM">
    <text evidence="8">Binds 2 heme groups per subunit.</text>
</comment>
<comment type="subcellular location">
    <subcellularLocation>
        <location evidence="1">Periplasm</location>
    </subcellularLocation>
</comment>
<keyword evidence="4" id="KW-0732">Signal</keyword>
<accession>Q1D085</accession>
<keyword evidence="7 9" id="KW-0408">Iron</keyword>
<proteinExistence type="predicted"/>
<keyword evidence="2 8" id="KW-0349">Heme</keyword>
<feature type="binding site" description="covalent" evidence="8">
    <location>
        <position position="182"/>
    </location>
    <ligand>
        <name>heme c</name>
        <dbReference type="ChEBI" id="CHEBI:61717"/>
        <label>2</label>
    </ligand>
</feature>
<dbReference type="InterPro" id="IPR026259">
    <property type="entry name" value="MauG/Cytc_peroxidase"/>
</dbReference>
<feature type="domain" description="Cytochrome c" evidence="10">
    <location>
        <begin position="167"/>
        <end position="314"/>
    </location>
</feature>
<evidence type="ECO:0000256" key="9">
    <source>
        <dbReference type="PIRSR" id="PIRSR000294-2"/>
    </source>
</evidence>
<dbReference type="PIRSF" id="PIRSF000294">
    <property type="entry name" value="Cytochrome-c_peroxidase"/>
    <property type="match status" value="1"/>
</dbReference>
<dbReference type="SUPFAM" id="SSF46626">
    <property type="entry name" value="Cytochrome c"/>
    <property type="match status" value="2"/>
</dbReference>
<evidence type="ECO:0000256" key="3">
    <source>
        <dbReference type="ARBA" id="ARBA00022723"/>
    </source>
</evidence>